<proteinExistence type="predicted"/>
<name>A0ABW2Z2X8_9FLAO</name>
<sequence>MKAIIGGGIGGFTTALVFEKLRTPYKLFEKAKTIDAVGAGIWLPPNALQVFD</sequence>
<dbReference type="EMBL" id="JBHTIC010000005">
    <property type="protein sequence ID" value="MFD0761206.1"/>
    <property type="molecule type" value="Genomic_DNA"/>
</dbReference>
<dbReference type="Gene3D" id="3.30.9.30">
    <property type="match status" value="1"/>
</dbReference>
<organism evidence="1 2">
    <name type="scientific">Lutibacter aestuarii</name>
    <dbReference type="NCBI Taxonomy" id="861111"/>
    <lineage>
        <taxon>Bacteria</taxon>
        <taxon>Pseudomonadati</taxon>
        <taxon>Bacteroidota</taxon>
        <taxon>Flavobacteriia</taxon>
        <taxon>Flavobacteriales</taxon>
        <taxon>Flavobacteriaceae</taxon>
        <taxon>Lutibacter</taxon>
    </lineage>
</organism>
<dbReference type="Proteomes" id="UP001597032">
    <property type="component" value="Unassembled WGS sequence"/>
</dbReference>
<comment type="caution">
    <text evidence="1">The sequence shown here is derived from an EMBL/GenBank/DDBJ whole genome shotgun (WGS) entry which is preliminary data.</text>
</comment>
<gene>
    <name evidence="1" type="ORF">ACFQZW_03855</name>
</gene>
<dbReference type="InterPro" id="IPR036188">
    <property type="entry name" value="FAD/NAD-bd_sf"/>
</dbReference>
<dbReference type="Gene3D" id="3.50.50.60">
    <property type="entry name" value="FAD/NAD(P)-binding domain"/>
    <property type="match status" value="1"/>
</dbReference>
<keyword evidence="2" id="KW-1185">Reference proteome</keyword>
<reference evidence="2" key="1">
    <citation type="journal article" date="2019" name="Int. J. Syst. Evol. Microbiol.">
        <title>The Global Catalogue of Microorganisms (GCM) 10K type strain sequencing project: providing services to taxonomists for standard genome sequencing and annotation.</title>
        <authorList>
            <consortium name="The Broad Institute Genomics Platform"/>
            <consortium name="The Broad Institute Genome Sequencing Center for Infectious Disease"/>
            <person name="Wu L."/>
            <person name="Ma J."/>
        </authorList>
    </citation>
    <scope>NUCLEOTIDE SEQUENCE [LARGE SCALE GENOMIC DNA]</scope>
    <source>
        <strain evidence="2">CCUG 60022</strain>
    </source>
</reference>
<accession>A0ABW2Z2X8</accession>
<protein>
    <submittedName>
        <fullName evidence="1">Uncharacterized protein</fullName>
    </submittedName>
</protein>
<evidence type="ECO:0000313" key="1">
    <source>
        <dbReference type="EMBL" id="MFD0761206.1"/>
    </source>
</evidence>
<dbReference type="SUPFAM" id="SSF51905">
    <property type="entry name" value="FAD/NAD(P)-binding domain"/>
    <property type="match status" value="1"/>
</dbReference>
<evidence type="ECO:0000313" key="2">
    <source>
        <dbReference type="Proteomes" id="UP001597032"/>
    </source>
</evidence>
<dbReference type="RefSeq" id="WP_386781518.1">
    <property type="nucleotide sequence ID" value="NZ_JBHTIC010000005.1"/>
</dbReference>